<reference evidence="2 3" key="1">
    <citation type="submission" date="2018-06" db="EMBL/GenBank/DDBJ databases">
        <title>Genomic Encyclopedia of Type Strains, Phase I: the one thousand microbial genomes (KMG-I) project.</title>
        <authorList>
            <person name="Kyrpides N."/>
        </authorList>
    </citation>
    <scope>NUCLEOTIDE SEQUENCE [LARGE SCALE GENOMIC DNA]</scope>
    <source>
        <strain evidence="2 3">DSM 19573</strain>
    </source>
</reference>
<name>A0A318XN47_9FIRM</name>
<feature type="transmembrane region" description="Helical" evidence="1">
    <location>
        <begin position="69"/>
        <end position="94"/>
    </location>
</feature>
<protein>
    <submittedName>
        <fullName evidence="2">Spore cortex biosynthesis protein YabQ</fullName>
    </submittedName>
</protein>
<keyword evidence="1" id="KW-1133">Transmembrane helix</keyword>
<evidence type="ECO:0000313" key="3">
    <source>
        <dbReference type="Proteomes" id="UP000248132"/>
    </source>
</evidence>
<dbReference type="EMBL" id="QKMR01000007">
    <property type="protein sequence ID" value="PYG88259.1"/>
    <property type="molecule type" value="Genomic_DNA"/>
</dbReference>
<dbReference type="InterPro" id="IPR019074">
    <property type="entry name" value="YabQ"/>
</dbReference>
<dbReference type="AlphaFoldDB" id="A0A318XN47"/>
<evidence type="ECO:0000256" key="1">
    <source>
        <dbReference type="SAM" id="Phobius"/>
    </source>
</evidence>
<dbReference type="RefSeq" id="WP_110461637.1">
    <property type="nucleotide sequence ID" value="NZ_QKMR01000007.1"/>
</dbReference>
<gene>
    <name evidence="2" type="ORF">LY28_01601</name>
</gene>
<feature type="transmembrane region" description="Helical" evidence="1">
    <location>
        <begin position="40"/>
        <end position="63"/>
    </location>
</feature>
<dbReference type="OrthoDB" id="9801633at2"/>
<proteinExistence type="predicted"/>
<sequence length="211" mass="24231">MIFIADQVYIFLYAIVGGAIAAFFYDFLRIKRRTIKTNAVIVAFEDILYWLAAAVFLFVTVYISNGGEMRGFIFIGNIIGVLLYESIFSNIIIASSVMIINILKRLLLFIFKVLSYPFIMLYKVIKAGMTLLYKVIRFIFKPICNIMNFIYKKIYGLLEKPINLISGKVLGIFKEFFDKVKRLSGKASCAAEKKLKKTSGFKKNKKEQKNN</sequence>
<accession>A0A318XN47</accession>
<feature type="transmembrane region" description="Helical" evidence="1">
    <location>
        <begin position="6"/>
        <end position="28"/>
    </location>
</feature>
<keyword evidence="3" id="KW-1185">Reference proteome</keyword>
<evidence type="ECO:0000313" key="2">
    <source>
        <dbReference type="EMBL" id="PYG88259.1"/>
    </source>
</evidence>
<comment type="caution">
    <text evidence="2">The sequence shown here is derived from an EMBL/GenBank/DDBJ whole genome shotgun (WGS) entry which is preliminary data.</text>
</comment>
<feature type="transmembrane region" description="Helical" evidence="1">
    <location>
        <begin position="106"/>
        <end position="125"/>
    </location>
</feature>
<dbReference type="NCBIfam" id="TIGR02893">
    <property type="entry name" value="spore_yabQ"/>
    <property type="match status" value="1"/>
</dbReference>
<keyword evidence="1" id="KW-0812">Transmembrane</keyword>
<dbReference type="Proteomes" id="UP000248132">
    <property type="component" value="Unassembled WGS sequence"/>
</dbReference>
<organism evidence="2 3">
    <name type="scientific">Ruminiclostridium sufflavum DSM 19573</name>
    <dbReference type="NCBI Taxonomy" id="1121337"/>
    <lineage>
        <taxon>Bacteria</taxon>
        <taxon>Bacillati</taxon>
        <taxon>Bacillota</taxon>
        <taxon>Clostridia</taxon>
        <taxon>Eubacteriales</taxon>
        <taxon>Oscillospiraceae</taxon>
        <taxon>Ruminiclostridium</taxon>
    </lineage>
</organism>
<dbReference type="Pfam" id="PF09578">
    <property type="entry name" value="Spore_YabQ"/>
    <property type="match status" value="1"/>
</dbReference>
<keyword evidence="1" id="KW-0472">Membrane</keyword>